<evidence type="ECO:0000313" key="1">
    <source>
        <dbReference type="EMBL" id="KAF0746860.1"/>
    </source>
</evidence>
<name>A0A6G0Y0Z3_APHCR</name>
<dbReference type="OrthoDB" id="6738595at2759"/>
<dbReference type="Proteomes" id="UP000478052">
    <property type="component" value="Unassembled WGS sequence"/>
</dbReference>
<evidence type="ECO:0000313" key="2">
    <source>
        <dbReference type="Proteomes" id="UP000478052"/>
    </source>
</evidence>
<keyword evidence="2" id="KW-1185">Reference proteome</keyword>
<proteinExistence type="predicted"/>
<dbReference type="EMBL" id="VUJU01007046">
    <property type="protein sequence ID" value="KAF0746860.1"/>
    <property type="molecule type" value="Genomic_DNA"/>
</dbReference>
<reference evidence="1 2" key="1">
    <citation type="submission" date="2019-08" db="EMBL/GenBank/DDBJ databases">
        <title>Whole genome of Aphis craccivora.</title>
        <authorList>
            <person name="Voronova N.V."/>
            <person name="Shulinski R.S."/>
            <person name="Bandarenka Y.V."/>
            <person name="Zhorov D.G."/>
            <person name="Warner D."/>
        </authorList>
    </citation>
    <scope>NUCLEOTIDE SEQUENCE [LARGE SCALE GENOMIC DNA]</scope>
    <source>
        <strain evidence="1">180601</strain>
        <tissue evidence="1">Whole Body</tissue>
    </source>
</reference>
<organism evidence="1 2">
    <name type="scientific">Aphis craccivora</name>
    <name type="common">Cowpea aphid</name>
    <dbReference type="NCBI Taxonomy" id="307492"/>
    <lineage>
        <taxon>Eukaryota</taxon>
        <taxon>Metazoa</taxon>
        <taxon>Ecdysozoa</taxon>
        <taxon>Arthropoda</taxon>
        <taxon>Hexapoda</taxon>
        <taxon>Insecta</taxon>
        <taxon>Pterygota</taxon>
        <taxon>Neoptera</taxon>
        <taxon>Paraneoptera</taxon>
        <taxon>Hemiptera</taxon>
        <taxon>Sternorrhyncha</taxon>
        <taxon>Aphidomorpha</taxon>
        <taxon>Aphidoidea</taxon>
        <taxon>Aphididae</taxon>
        <taxon>Aphidini</taxon>
        <taxon>Aphis</taxon>
        <taxon>Aphis</taxon>
    </lineage>
</organism>
<accession>A0A6G0Y0Z3</accession>
<comment type="caution">
    <text evidence="1">The sequence shown here is derived from an EMBL/GenBank/DDBJ whole genome shotgun (WGS) entry which is preliminary data.</text>
</comment>
<dbReference type="AlphaFoldDB" id="A0A6G0Y0Z3"/>
<protein>
    <submittedName>
        <fullName evidence="1">Uncharacterized protein</fullName>
    </submittedName>
</protein>
<gene>
    <name evidence="1" type="ORF">FWK35_00019276</name>
</gene>
<sequence>MKLESPQNEGDSMHARIENEGNKILKGGPIFEPSQWNEDGEKLFWNSFKVIKIDKMNPLMMKYKISYSQDSFKIVNNRQKKRKSLNLIPGIKILDTPAKISNEKRIFYHFAKVDSIKKYLMVVGGAGAVDVDVGVVMPAYNPQKSLLENVTYAK</sequence>